<feature type="domain" description="HTH arsR-type" evidence="2">
    <location>
        <begin position="7"/>
        <end position="52"/>
    </location>
</feature>
<dbReference type="Proteomes" id="UP000002754">
    <property type="component" value="Unassembled WGS sequence"/>
</dbReference>
<evidence type="ECO:0000259" key="2">
    <source>
        <dbReference type="Pfam" id="PF01022"/>
    </source>
</evidence>
<reference evidence="4 6" key="2">
    <citation type="submission" date="2014-01" db="EMBL/GenBank/DDBJ databases">
        <title>Draft genome sequencing of Bacillus alcalophilus CGMCC 1.3604.</title>
        <authorList>
            <person name="Yang J."/>
            <person name="Diao L."/>
            <person name="Yang S."/>
        </authorList>
    </citation>
    <scope>NUCLEOTIDE SEQUENCE [LARGE SCALE GENOMIC DNA]</scope>
    <source>
        <strain evidence="4 6">CGMCC 1.3604</strain>
    </source>
</reference>
<dbReference type="EMBL" id="ALPT02000124">
    <property type="protein sequence ID" value="KGA95600.1"/>
    <property type="molecule type" value="Genomic_DNA"/>
</dbReference>
<organism evidence="3 5">
    <name type="scientific">Alkalihalobacillus alcalophilus ATCC 27647 = CGMCC 1.3604</name>
    <dbReference type="NCBI Taxonomy" id="1218173"/>
    <lineage>
        <taxon>Bacteria</taxon>
        <taxon>Bacillati</taxon>
        <taxon>Bacillota</taxon>
        <taxon>Bacilli</taxon>
        <taxon>Bacillales</taxon>
        <taxon>Bacillaceae</taxon>
        <taxon>Alkalihalobacillus</taxon>
    </lineage>
</organism>
<dbReference type="InterPro" id="IPR036388">
    <property type="entry name" value="WH-like_DNA-bd_sf"/>
</dbReference>
<keyword evidence="1" id="KW-0238">DNA-binding</keyword>
<proteinExistence type="predicted"/>
<dbReference type="CDD" id="cd00090">
    <property type="entry name" value="HTH_ARSR"/>
    <property type="match status" value="1"/>
</dbReference>
<dbReference type="SUPFAM" id="SSF46785">
    <property type="entry name" value="Winged helix' DNA-binding domain"/>
    <property type="match status" value="1"/>
</dbReference>
<evidence type="ECO:0000256" key="1">
    <source>
        <dbReference type="ARBA" id="ARBA00023125"/>
    </source>
</evidence>
<dbReference type="GO" id="GO:0003677">
    <property type="term" value="F:DNA binding"/>
    <property type="evidence" value="ECO:0007669"/>
    <property type="project" value="UniProtKB-KW"/>
</dbReference>
<evidence type="ECO:0000313" key="6">
    <source>
        <dbReference type="Proteomes" id="UP000297014"/>
    </source>
</evidence>
<sequence>MEKQTRSTRQIILSLIKRHRERTVSEIAVELKVTEMAVRRHLQGLENDGLIQARLEKQSMGRPSYKYYLTEAGEESFPRNYGSLSLEFLKDLEALNGNKVIEELFEKRRERLEQKYQQLVQGTLEERVAALAKIQDESGYMVEWNQTDEDTFQFVEYNCPIAKVAKDYHVACSCEQKLFQNLLQTENITRETCAAKEDSACVYTIKKTNKMA</sequence>
<dbReference type="Gene3D" id="1.10.10.10">
    <property type="entry name" value="Winged helix-like DNA-binding domain superfamily/Winged helix DNA-binding domain"/>
    <property type="match status" value="1"/>
</dbReference>
<gene>
    <name evidence="4" type="ORF">AJ85_03250</name>
    <name evidence="3" type="ORF">BALCAV_0221590</name>
</gene>
<dbReference type="InterPro" id="IPR011991">
    <property type="entry name" value="ArsR-like_HTH"/>
</dbReference>
<dbReference type="Pfam" id="PF01022">
    <property type="entry name" value="HTH_5"/>
    <property type="match status" value="1"/>
</dbReference>
<dbReference type="STRING" id="1218173.BALCAV_0221590"/>
<accession>A0A094X9Z6</accession>
<protein>
    <submittedName>
        <fullName evidence="3">Transcriptional regulator</fullName>
    </submittedName>
</protein>
<dbReference type="InterPro" id="IPR036390">
    <property type="entry name" value="WH_DNA-bd_sf"/>
</dbReference>
<dbReference type="OrthoDB" id="155998at2"/>
<dbReference type="Proteomes" id="UP000297014">
    <property type="component" value="Unassembled WGS sequence"/>
</dbReference>
<dbReference type="RefSeq" id="WP_003322983.1">
    <property type="nucleotide sequence ID" value="NZ_ALPT02000124.1"/>
</dbReference>
<dbReference type="EMBL" id="JALP01000057">
    <property type="protein sequence ID" value="THG91673.1"/>
    <property type="molecule type" value="Genomic_DNA"/>
</dbReference>
<dbReference type="InterPro" id="IPR001845">
    <property type="entry name" value="HTH_ArsR_DNA-bd_dom"/>
</dbReference>
<dbReference type="PANTHER" id="PTHR38600">
    <property type="entry name" value="TRANSCRIPTIONAL REGULATORY PROTEIN"/>
    <property type="match status" value="1"/>
</dbReference>
<dbReference type="GO" id="GO:0003700">
    <property type="term" value="F:DNA-binding transcription factor activity"/>
    <property type="evidence" value="ECO:0007669"/>
    <property type="project" value="InterPro"/>
</dbReference>
<comment type="caution">
    <text evidence="3">The sequence shown here is derived from an EMBL/GenBank/DDBJ whole genome shotgun (WGS) entry which is preliminary data.</text>
</comment>
<dbReference type="AlphaFoldDB" id="A0A094X9Z6"/>
<evidence type="ECO:0000313" key="5">
    <source>
        <dbReference type="Proteomes" id="UP000002754"/>
    </source>
</evidence>
<keyword evidence="5" id="KW-1185">Reference proteome</keyword>
<evidence type="ECO:0000313" key="3">
    <source>
        <dbReference type="EMBL" id="KGA95600.1"/>
    </source>
</evidence>
<dbReference type="PANTHER" id="PTHR38600:SF2">
    <property type="entry name" value="SLL0088 PROTEIN"/>
    <property type="match status" value="1"/>
</dbReference>
<reference evidence="3 5" key="1">
    <citation type="journal article" date="2014" name="Genome Announc.">
        <title>Draft Genome Sequence of Bacillus alcalophilus AV1934, a Classic Alkaliphile Isolated from Human Feces in 1934.</title>
        <authorList>
            <person name="Attie O."/>
            <person name="Jayaprakash A."/>
            <person name="Shah H."/>
            <person name="Paulsen I.T."/>
            <person name="Morino M."/>
            <person name="Takahashi Y."/>
            <person name="Narumi I."/>
            <person name="Sachidanandam R."/>
            <person name="Satoh K."/>
            <person name="Ito M."/>
            <person name="Krulwich T.A."/>
        </authorList>
    </citation>
    <scope>NUCLEOTIDE SEQUENCE [LARGE SCALE GENOMIC DNA]</scope>
    <source>
        <strain evidence="3 5">AV1934</strain>
    </source>
</reference>
<name>A0A094X9Z6_ALKAL</name>
<evidence type="ECO:0000313" key="4">
    <source>
        <dbReference type="EMBL" id="THG91673.1"/>
    </source>
</evidence>
<dbReference type="eggNOG" id="COG2345">
    <property type="taxonomic scope" value="Bacteria"/>
</dbReference>